<organism evidence="1 2">
    <name type="scientific">Onchocerca volvulus</name>
    <dbReference type="NCBI Taxonomy" id="6282"/>
    <lineage>
        <taxon>Eukaryota</taxon>
        <taxon>Metazoa</taxon>
        <taxon>Ecdysozoa</taxon>
        <taxon>Nematoda</taxon>
        <taxon>Chromadorea</taxon>
        <taxon>Rhabditida</taxon>
        <taxon>Spirurina</taxon>
        <taxon>Spiruromorpha</taxon>
        <taxon>Filarioidea</taxon>
        <taxon>Onchocercidae</taxon>
        <taxon>Onchocerca</taxon>
    </lineage>
</organism>
<evidence type="ECO:0000313" key="2">
    <source>
        <dbReference type="Proteomes" id="UP000024404"/>
    </source>
</evidence>
<evidence type="ECO:0000313" key="1">
    <source>
        <dbReference type="EnsemblMetazoa" id="OVOC12709.1"/>
    </source>
</evidence>
<evidence type="ECO:0008006" key="3">
    <source>
        <dbReference type="Google" id="ProtNLM"/>
    </source>
</evidence>
<dbReference type="Proteomes" id="UP000024404">
    <property type="component" value="Unassembled WGS sequence"/>
</dbReference>
<sequence>MEEIVIEVKNMDSLNGSNHCEGDVMDIAYLNLRRKIAAALEDTNSDGKSFTEKLGDLIKLDDEYINKIYVVQELRFLYYPPDLDGNLQCVLTLNGPNHSKNSFYGFGKTAADAKNFASFNAIRYLESFLLDYNGEVRNSCNSTPDTIELEENLLGKEGEEEEYYPLEKNSDMNNVNNFSFF</sequence>
<dbReference type="EMBL" id="CMVM020000634">
    <property type="status" value="NOT_ANNOTATED_CDS"/>
    <property type="molecule type" value="Genomic_DNA"/>
</dbReference>
<protein>
    <recommendedName>
        <fullName evidence="3">DRBM domain-containing protein</fullName>
    </recommendedName>
</protein>
<name>A0A8R1TMD4_ONCVO</name>
<accession>A0A8R1TMD4</accession>
<keyword evidence="2" id="KW-1185">Reference proteome</keyword>
<dbReference type="AlphaFoldDB" id="A0A8R1TMD4"/>
<reference evidence="2" key="1">
    <citation type="submission" date="2013-10" db="EMBL/GenBank/DDBJ databases">
        <title>Genome sequencing of Onchocerca volvulus.</title>
        <authorList>
            <person name="Cotton J."/>
            <person name="Tsai J."/>
            <person name="Stanley E."/>
            <person name="Tracey A."/>
            <person name="Holroyd N."/>
            <person name="Lustigman S."/>
            <person name="Berriman M."/>
        </authorList>
    </citation>
    <scope>NUCLEOTIDE SEQUENCE</scope>
</reference>
<dbReference type="EnsemblMetazoa" id="OVOC12709.1">
    <property type="protein sequence ID" value="OVOC12709.1"/>
    <property type="gene ID" value="WBGene00249518"/>
</dbReference>
<proteinExistence type="predicted"/>
<reference evidence="1" key="2">
    <citation type="submission" date="2022-06" db="UniProtKB">
        <authorList>
            <consortium name="EnsemblMetazoa"/>
        </authorList>
    </citation>
    <scope>IDENTIFICATION</scope>
</reference>